<keyword evidence="1" id="KW-0539">Nucleus</keyword>
<dbReference type="AlphaFoldDB" id="A0AAE0XLE9"/>
<dbReference type="SUPFAM" id="SSF57701">
    <property type="entry name" value="Zn2/Cys6 DNA-binding domain"/>
    <property type="match status" value="1"/>
</dbReference>
<feature type="compositionally biased region" description="Polar residues" evidence="2">
    <location>
        <begin position="354"/>
        <end position="363"/>
    </location>
</feature>
<reference evidence="4" key="1">
    <citation type="journal article" date="2023" name="Mol. Phylogenet. Evol.">
        <title>Genome-scale phylogeny and comparative genomics of the fungal order Sordariales.</title>
        <authorList>
            <person name="Hensen N."/>
            <person name="Bonometti L."/>
            <person name="Westerberg I."/>
            <person name="Brannstrom I.O."/>
            <person name="Guillou S."/>
            <person name="Cros-Aarteil S."/>
            <person name="Calhoun S."/>
            <person name="Haridas S."/>
            <person name="Kuo A."/>
            <person name="Mondo S."/>
            <person name="Pangilinan J."/>
            <person name="Riley R."/>
            <person name="LaButti K."/>
            <person name="Andreopoulos B."/>
            <person name="Lipzen A."/>
            <person name="Chen C."/>
            <person name="Yan M."/>
            <person name="Daum C."/>
            <person name="Ng V."/>
            <person name="Clum A."/>
            <person name="Steindorff A."/>
            <person name="Ohm R.A."/>
            <person name="Martin F."/>
            <person name="Silar P."/>
            <person name="Natvig D.O."/>
            <person name="Lalanne C."/>
            <person name="Gautier V."/>
            <person name="Ament-Velasquez S.L."/>
            <person name="Kruys A."/>
            <person name="Hutchinson M.I."/>
            <person name="Powell A.J."/>
            <person name="Barry K."/>
            <person name="Miller A.N."/>
            <person name="Grigoriev I.V."/>
            <person name="Debuchy R."/>
            <person name="Gladieux P."/>
            <person name="Hiltunen Thoren M."/>
            <person name="Johannesson H."/>
        </authorList>
    </citation>
    <scope>NUCLEOTIDE SEQUENCE</scope>
    <source>
        <strain evidence="4">CBS 314.62</strain>
    </source>
</reference>
<evidence type="ECO:0000256" key="2">
    <source>
        <dbReference type="SAM" id="MobiDB-lite"/>
    </source>
</evidence>
<evidence type="ECO:0000313" key="5">
    <source>
        <dbReference type="Proteomes" id="UP001270362"/>
    </source>
</evidence>
<dbReference type="InterPro" id="IPR036864">
    <property type="entry name" value="Zn2-C6_fun-type_DNA-bd_sf"/>
</dbReference>
<protein>
    <recommendedName>
        <fullName evidence="3">Zn(2)-C6 fungal-type domain-containing protein</fullName>
    </recommendedName>
</protein>
<evidence type="ECO:0000256" key="1">
    <source>
        <dbReference type="ARBA" id="ARBA00023242"/>
    </source>
</evidence>
<sequence>MADNRRGGRGYSRRENSEESHYPPPPGDDDDDHRTQYQLPPMPASSVAPLPPFQYGPPAQGYSPDPRYPGQRHSPPEQRYPPDPRLWSSESPTNANGYAPPPDARGYPLPSVQPGQERRPYDDRRPHDDRRHYPDPYYQAQARSGGYDDQYAFRYQQSGPYYGDFRGGAGAPQPQPPQQQAAPRQRTSIACRYCRKRKIRCSGYANTTNGKCTNCDKLRIDCVFQPVSSNSSTAFVPVSAVPGGVPPGTPLYGAYGQPLPPSGNQQQQQRPYQHPASDYPPPMHSPTNQYPPFDDRERDRDRDRDLARRRTRPSEEEHTLRLPPPNYPPDEDHRRRSPASNHSGTPPTVYHPYQQGSYDQNRVPTPHRTSPGGPSLQGQPQPQPSSGANPMSLDHLMGPDARDRGSNNDIDRNMLGRLNRRS</sequence>
<dbReference type="Gene3D" id="4.10.240.10">
    <property type="entry name" value="Zn(2)-C6 fungal-type DNA-binding domain"/>
    <property type="match status" value="1"/>
</dbReference>
<feature type="compositionally biased region" description="Basic and acidic residues" evidence="2">
    <location>
        <begin position="116"/>
        <end position="134"/>
    </location>
</feature>
<organism evidence="4 5">
    <name type="scientific">Podospora appendiculata</name>
    <dbReference type="NCBI Taxonomy" id="314037"/>
    <lineage>
        <taxon>Eukaryota</taxon>
        <taxon>Fungi</taxon>
        <taxon>Dikarya</taxon>
        <taxon>Ascomycota</taxon>
        <taxon>Pezizomycotina</taxon>
        <taxon>Sordariomycetes</taxon>
        <taxon>Sordariomycetidae</taxon>
        <taxon>Sordariales</taxon>
        <taxon>Podosporaceae</taxon>
        <taxon>Podospora</taxon>
    </lineage>
</organism>
<dbReference type="InterPro" id="IPR001138">
    <property type="entry name" value="Zn2Cys6_DnaBD"/>
</dbReference>
<gene>
    <name evidence="4" type="ORF">B0T22DRAFT_112115</name>
</gene>
<evidence type="ECO:0000313" key="4">
    <source>
        <dbReference type="EMBL" id="KAK3695582.1"/>
    </source>
</evidence>
<feature type="compositionally biased region" description="Basic and acidic residues" evidence="2">
    <location>
        <begin position="400"/>
        <end position="414"/>
    </location>
</feature>
<dbReference type="Pfam" id="PF00172">
    <property type="entry name" value="Zn_clus"/>
    <property type="match status" value="1"/>
</dbReference>
<feature type="compositionally biased region" description="Low complexity" evidence="2">
    <location>
        <begin position="370"/>
        <end position="387"/>
    </location>
</feature>
<dbReference type="EMBL" id="JAULSO010000001">
    <property type="protein sequence ID" value="KAK3695582.1"/>
    <property type="molecule type" value="Genomic_DNA"/>
</dbReference>
<proteinExistence type="predicted"/>
<feature type="region of interest" description="Disordered" evidence="2">
    <location>
        <begin position="1"/>
        <end position="186"/>
    </location>
</feature>
<feature type="region of interest" description="Disordered" evidence="2">
    <location>
        <begin position="249"/>
        <end position="422"/>
    </location>
</feature>
<evidence type="ECO:0000259" key="3">
    <source>
        <dbReference type="PROSITE" id="PS50048"/>
    </source>
</evidence>
<feature type="compositionally biased region" description="Low complexity" evidence="2">
    <location>
        <begin position="262"/>
        <end position="275"/>
    </location>
</feature>
<feature type="compositionally biased region" description="Basic and acidic residues" evidence="2">
    <location>
        <begin position="293"/>
        <end position="320"/>
    </location>
</feature>
<name>A0AAE0XLE9_9PEZI</name>
<dbReference type="SMART" id="SM00066">
    <property type="entry name" value="GAL4"/>
    <property type="match status" value="1"/>
</dbReference>
<comment type="caution">
    <text evidence="4">The sequence shown here is derived from an EMBL/GenBank/DDBJ whole genome shotgun (WGS) entry which is preliminary data.</text>
</comment>
<dbReference type="CDD" id="cd00067">
    <property type="entry name" value="GAL4"/>
    <property type="match status" value="1"/>
</dbReference>
<dbReference type="PROSITE" id="PS50048">
    <property type="entry name" value="ZN2_CY6_FUNGAL_2"/>
    <property type="match status" value="1"/>
</dbReference>
<dbReference type="Proteomes" id="UP001270362">
    <property type="component" value="Unassembled WGS sequence"/>
</dbReference>
<dbReference type="PROSITE" id="PS00463">
    <property type="entry name" value="ZN2_CY6_FUNGAL_1"/>
    <property type="match status" value="1"/>
</dbReference>
<reference evidence="4" key="2">
    <citation type="submission" date="2023-06" db="EMBL/GenBank/DDBJ databases">
        <authorList>
            <consortium name="Lawrence Berkeley National Laboratory"/>
            <person name="Haridas S."/>
            <person name="Hensen N."/>
            <person name="Bonometti L."/>
            <person name="Westerberg I."/>
            <person name="Brannstrom I.O."/>
            <person name="Guillou S."/>
            <person name="Cros-Aarteil S."/>
            <person name="Calhoun S."/>
            <person name="Kuo A."/>
            <person name="Mondo S."/>
            <person name="Pangilinan J."/>
            <person name="Riley R."/>
            <person name="Labutti K."/>
            <person name="Andreopoulos B."/>
            <person name="Lipzen A."/>
            <person name="Chen C."/>
            <person name="Yanf M."/>
            <person name="Daum C."/>
            <person name="Ng V."/>
            <person name="Clum A."/>
            <person name="Steindorff A."/>
            <person name="Ohm R."/>
            <person name="Martin F."/>
            <person name="Silar P."/>
            <person name="Natvig D."/>
            <person name="Lalanne C."/>
            <person name="Gautier V."/>
            <person name="Ament-Velasquez S.L."/>
            <person name="Kruys A."/>
            <person name="Hutchinson M.I."/>
            <person name="Powell A.J."/>
            <person name="Barry K."/>
            <person name="Miller A.N."/>
            <person name="Grigoriev I.V."/>
            <person name="Debuchy R."/>
            <person name="Gladieux P."/>
            <person name="Thoren M.H."/>
            <person name="Johannesson H."/>
        </authorList>
    </citation>
    <scope>NUCLEOTIDE SEQUENCE</scope>
    <source>
        <strain evidence="4">CBS 314.62</strain>
    </source>
</reference>
<feature type="domain" description="Zn(2)-C6 fungal-type" evidence="3">
    <location>
        <begin position="190"/>
        <end position="224"/>
    </location>
</feature>
<feature type="compositionally biased region" description="Basic and acidic residues" evidence="2">
    <location>
        <begin position="1"/>
        <end position="21"/>
    </location>
</feature>
<accession>A0AAE0XLE9</accession>
<dbReference type="GO" id="GO:0008270">
    <property type="term" value="F:zinc ion binding"/>
    <property type="evidence" value="ECO:0007669"/>
    <property type="project" value="InterPro"/>
</dbReference>
<keyword evidence="5" id="KW-1185">Reference proteome</keyword>
<dbReference type="GO" id="GO:0000981">
    <property type="term" value="F:DNA-binding transcription factor activity, RNA polymerase II-specific"/>
    <property type="evidence" value="ECO:0007669"/>
    <property type="project" value="InterPro"/>
</dbReference>